<sequence length="80" mass="8690">MITVPPADGLPFHHDAAGFAWEFLRRNPAYRAAVADARFRPAVAGDVRDAGLEIVTAGMADAAARVWGLDFRGTPRCPRR</sequence>
<evidence type="ECO:0000313" key="2">
    <source>
        <dbReference type="EMBL" id="BBE32392.1"/>
    </source>
</evidence>
<gene>
    <name evidence="3" type="ORF">DFR51_1844</name>
    <name evidence="2" type="ORF">SmB9_00500</name>
</gene>
<dbReference type="InterPro" id="IPR045465">
    <property type="entry name" value="Trans_reg_dom"/>
</dbReference>
<dbReference type="RefSeq" id="WP_162500675.1">
    <property type="nucleotide sequence ID" value="NZ_AP018711.1"/>
</dbReference>
<dbReference type="AlphaFoldDB" id="A0AAD1D207"/>
<proteinExistence type="predicted"/>
<reference evidence="3 5" key="2">
    <citation type="submission" date="2018-10" db="EMBL/GenBank/DDBJ databases">
        <title>Genomic Encyclopedia of Type Strains, Phase IV (KMG-IV): sequencing the most valuable type-strain genomes for metagenomic binning, comparative biology and taxonomic classification.</title>
        <authorList>
            <person name="Goeker M."/>
        </authorList>
    </citation>
    <scope>NUCLEOTIDE SEQUENCE [LARGE SCALE GENOMIC DNA]</scope>
    <source>
        <strain evidence="3 5">DSM 19791</strain>
    </source>
</reference>
<dbReference type="Proteomes" id="UP000276029">
    <property type="component" value="Unassembled WGS sequence"/>
</dbReference>
<dbReference type="EMBL" id="AP018711">
    <property type="protein sequence ID" value="BBE32392.1"/>
    <property type="molecule type" value="Genomic_DNA"/>
</dbReference>
<organism evidence="2 4">
    <name type="scientific">Sphingosinicella microcystinivorans</name>
    <dbReference type="NCBI Taxonomy" id="335406"/>
    <lineage>
        <taxon>Bacteria</taxon>
        <taxon>Pseudomonadati</taxon>
        <taxon>Pseudomonadota</taxon>
        <taxon>Alphaproteobacteria</taxon>
        <taxon>Sphingomonadales</taxon>
        <taxon>Sphingosinicellaceae</taxon>
        <taxon>Sphingosinicella</taxon>
    </lineage>
</organism>
<name>A0AAD1D207_SPHMI</name>
<dbReference type="EMBL" id="RBWX01000008">
    <property type="protein sequence ID" value="RKS88646.1"/>
    <property type="molecule type" value="Genomic_DNA"/>
</dbReference>
<evidence type="ECO:0000313" key="3">
    <source>
        <dbReference type="EMBL" id="RKS88646.1"/>
    </source>
</evidence>
<evidence type="ECO:0000259" key="1">
    <source>
        <dbReference type="Pfam" id="PF20109"/>
    </source>
</evidence>
<keyword evidence="5" id="KW-1185">Reference proteome</keyword>
<accession>A0AAD1D207</accession>
<dbReference type="KEGG" id="smic:SmB9_00500"/>
<evidence type="ECO:0000313" key="4">
    <source>
        <dbReference type="Proteomes" id="UP000275727"/>
    </source>
</evidence>
<dbReference type="Pfam" id="PF20109">
    <property type="entry name" value="Trans_reg_dom"/>
    <property type="match status" value="1"/>
</dbReference>
<feature type="domain" description="Transcriptional regulator-like" evidence="1">
    <location>
        <begin position="13"/>
        <end position="72"/>
    </location>
</feature>
<protein>
    <recommendedName>
        <fullName evidence="1">Transcriptional regulator-like domain-containing protein</fullName>
    </recommendedName>
</protein>
<reference evidence="2 4" key="1">
    <citation type="submission" date="2018-06" db="EMBL/GenBank/DDBJ databases">
        <title>Complete Genome Sequence of the Microcystin-Degrading Bacterium Sphingosinicella microcystinivorans Strain B-9.</title>
        <authorList>
            <person name="Jin H."/>
            <person name="Nishizawa T."/>
            <person name="Guo Y."/>
            <person name="Nishizawa A."/>
            <person name="Park H."/>
            <person name="Kato H."/>
            <person name="Tsuji K."/>
            <person name="Harada K."/>
        </authorList>
    </citation>
    <scope>NUCLEOTIDE SEQUENCE [LARGE SCALE GENOMIC DNA]</scope>
    <source>
        <strain evidence="2 4">B9</strain>
    </source>
</reference>
<dbReference type="Proteomes" id="UP000275727">
    <property type="component" value="Chromosome"/>
</dbReference>
<evidence type="ECO:0000313" key="5">
    <source>
        <dbReference type="Proteomes" id="UP000276029"/>
    </source>
</evidence>